<dbReference type="VEuPathDB" id="FungiDB:TSTA_005880"/>
<dbReference type="Proteomes" id="UP000001745">
    <property type="component" value="Unassembled WGS sequence"/>
</dbReference>
<name>B8MTS3_TALSN</name>
<accession>B8MTS3</accession>
<dbReference type="AlphaFoldDB" id="B8MTS3"/>
<dbReference type="OrthoDB" id="4502494at2759"/>
<dbReference type="PhylomeDB" id="B8MTS3"/>
<reference evidence="2" key="1">
    <citation type="journal article" date="2015" name="Genome Announc.">
        <title>Genome sequence of the AIDS-associated pathogen Penicillium marneffei (ATCC18224) and its near taxonomic relative Talaromyces stipitatus (ATCC10500).</title>
        <authorList>
            <person name="Nierman W.C."/>
            <person name="Fedorova-Abrams N.D."/>
            <person name="Andrianopoulos A."/>
        </authorList>
    </citation>
    <scope>NUCLEOTIDE SEQUENCE [LARGE SCALE GENOMIC DNA]</scope>
    <source>
        <strain evidence="2">ATCC 10500 / CBS 375.48 / QM 6759 / NRRL 1006</strain>
    </source>
</reference>
<dbReference type="EMBL" id="EQ962660">
    <property type="protein sequence ID" value="EED12558.1"/>
    <property type="molecule type" value="Genomic_DNA"/>
</dbReference>
<keyword evidence="2" id="KW-1185">Reference proteome</keyword>
<dbReference type="OMA" id="DTEIFIT"/>
<evidence type="ECO:0000313" key="2">
    <source>
        <dbReference type="Proteomes" id="UP000001745"/>
    </source>
</evidence>
<dbReference type="RefSeq" id="XP_002488212.1">
    <property type="nucleotide sequence ID" value="XM_002488167.1"/>
</dbReference>
<dbReference type="GeneID" id="8105561"/>
<proteinExistence type="predicted"/>
<sequence length="116" mass="13606">MQNHSHPREALIGAVGFARHTRRKEVEVCMTSLHEIDKRIDELKGPDSPDHPEIEEIRKQLPKQYWEYADVFQKSKSDELPPSRPYDHKIELVKEQELGYSPIYRLGLEELEAAKE</sequence>
<gene>
    <name evidence="1" type="ORF">TSTA_005880</name>
</gene>
<evidence type="ECO:0000313" key="1">
    <source>
        <dbReference type="EMBL" id="EED12558.1"/>
    </source>
</evidence>
<organism evidence="1 2">
    <name type="scientific">Talaromyces stipitatus (strain ATCC 10500 / CBS 375.48 / QM 6759 / NRRL 1006)</name>
    <name type="common">Penicillium stipitatum</name>
    <dbReference type="NCBI Taxonomy" id="441959"/>
    <lineage>
        <taxon>Eukaryota</taxon>
        <taxon>Fungi</taxon>
        <taxon>Dikarya</taxon>
        <taxon>Ascomycota</taxon>
        <taxon>Pezizomycotina</taxon>
        <taxon>Eurotiomycetes</taxon>
        <taxon>Eurotiomycetidae</taxon>
        <taxon>Eurotiales</taxon>
        <taxon>Trichocomaceae</taxon>
        <taxon>Talaromyces</taxon>
        <taxon>Talaromyces sect. Talaromyces</taxon>
    </lineage>
</organism>
<dbReference type="HOGENOM" id="CLU_169170_0_0_1"/>
<dbReference type="InParanoid" id="B8MTS3"/>
<protein>
    <submittedName>
        <fullName evidence="1">Uncharacterized protein</fullName>
    </submittedName>
</protein>